<comment type="similarity">
    <text evidence="2 7">Belongs to the glycosyl hydrolase 47 family.</text>
</comment>
<evidence type="ECO:0000256" key="5">
    <source>
        <dbReference type="PIRSR" id="PIRSR601382-1"/>
    </source>
</evidence>
<dbReference type="InterPro" id="IPR001382">
    <property type="entry name" value="Glyco_hydro_47"/>
</dbReference>
<dbReference type="InParanoid" id="A0A2P6N138"/>
<organism evidence="10 11">
    <name type="scientific">Planoprotostelium fungivorum</name>
    <dbReference type="NCBI Taxonomy" id="1890364"/>
    <lineage>
        <taxon>Eukaryota</taxon>
        <taxon>Amoebozoa</taxon>
        <taxon>Evosea</taxon>
        <taxon>Variosea</taxon>
        <taxon>Cavosteliida</taxon>
        <taxon>Cavosteliaceae</taxon>
        <taxon>Planoprotostelium</taxon>
    </lineage>
</organism>
<evidence type="ECO:0000313" key="10">
    <source>
        <dbReference type="EMBL" id="PRP77676.1"/>
    </source>
</evidence>
<dbReference type="AlphaFoldDB" id="A0A2P6N138"/>
<evidence type="ECO:0000256" key="8">
    <source>
        <dbReference type="SAM" id="MobiDB-lite"/>
    </source>
</evidence>
<accession>A0A2P6N138</accession>
<dbReference type="GO" id="GO:1904380">
    <property type="term" value="P:endoplasmic reticulum mannose trimming"/>
    <property type="evidence" value="ECO:0007669"/>
    <property type="project" value="InterPro"/>
</dbReference>
<protein>
    <recommendedName>
        <fullName evidence="7">alpha-1,2-Mannosidase</fullName>
        <ecNumber evidence="7">3.2.1.-</ecNumber>
    </recommendedName>
</protein>
<keyword evidence="9" id="KW-0732">Signal</keyword>
<dbReference type="FunCoup" id="A0A2P6N138">
    <property type="interactions" value="436"/>
</dbReference>
<evidence type="ECO:0000256" key="9">
    <source>
        <dbReference type="SAM" id="SignalP"/>
    </source>
</evidence>
<reference evidence="10 11" key="1">
    <citation type="journal article" date="2018" name="Genome Biol. Evol.">
        <title>Multiple Roots of Fruiting Body Formation in Amoebozoa.</title>
        <authorList>
            <person name="Hillmann F."/>
            <person name="Forbes G."/>
            <person name="Novohradska S."/>
            <person name="Ferling I."/>
            <person name="Riege K."/>
            <person name="Groth M."/>
            <person name="Westermann M."/>
            <person name="Marz M."/>
            <person name="Spaller T."/>
            <person name="Winckler T."/>
            <person name="Schaap P."/>
            <person name="Glockner G."/>
        </authorList>
    </citation>
    <scope>NUCLEOTIDE SEQUENCE [LARGE SCALE GENOMIC DNA]</scope>
    <source>
        <strain evidence="10 11">Jena</strain>
    </source>
</reference>
<evidence type="ECO:0000313" key="11">
    <source>
        <dbReference type="Proteomes" id="UP000241769"/>
    </source>
</evidence>
<gene>
    <name evidence="10" type="ORF">PROFUN_00537</name>
</gene>
<feature type="region of interest" description="Disordered" evidence="8">
    <location>
        <begin position="592"/>
        <end position="616"/>
    </location>
</feature>
<proteinExistence type="inferred from homology"/>
<comment type="caution">
    <text evidence="10">The sequence shown here is derived from an EMBL/GenBank/DDBJ whole genome shotgun (WGS) entry which is preliminary data.</text>
</comment>
<keyword evidence="3" id="KW-0256">Endoplasmic reticulum</keyword>
<dbReference type="InterPro" id="IPR036026">
    <property type="entry name" value="Seven-hairpin_glycosidases"/>
</dbReference>
<dbReference type="InterPro" id="IPR012341">
    <property type="entry name" value="6hp_glycosidase-like_sf"/>
</dbReference>
<dbReference type="GO" id="GO:0005509">
    <property type="term" value="F:calcium ion binding"/>
    <property type="evidence" value="ECO:0007669"/>
    <property type="project" value="InterPro"/>
</dbReference>
<name>A0A2P6N138_9EUKA</name>
<dbReference type="GO" id="GO:0016020">
    <property type="term" value="C:membrane"/>
    <property type="evidence" value="ECO:0007669"/>
    <property type="project" value="InterPro"/>
</dbReference>
<keyword evidence="7" id="KW-0378">Hydrolase</keyword>
<feature type="signal peptide" evidence="9">
    <location>
        <begin position="1"/>
        <end position="18"/>
    </location>
</feature>
<dbReference type="GO" id="GO:0044322">
    <property type="term" value="C:endoplasmic reticulum quality control compartment"/>
    <property type="evidence" value="ECO:0007669"/>
    <property type="project" value="GOC"/>
</dbReference>
<dbReference type="GO" id="GO:0005975">
    <property type="term" value="P:carbohydrate metabolic process"/>
    <property type="evidence" value="ECO:0007669"/>
    <property type="project" value="InterPro"/>
</dbReference>
<evidence type="ECO:0000256" key="7">
    <source>
        <dbReference type="RuleBase" id="RU361193"/>
    </source>
</evidence>
<evidence type="ECO:0000256" key="4">
    <source>
        <dbReference type="ARBA" id="ARBA00023180"/>
    </source>
</evidence>
<feature type="chain" id="PRO_5015127605" description="alpha-1,2-Mannosidase" evidence="9">
    <location>
        <begin position="19"/>
        <end position="616"/>
    </location>
</feature>
<sequence length="616" mass="70031">MWGRWCCTLILLSLLAQCIEVDSLSNRDRLRYRDRVAKMFYHSYNGYMNNAFPMDELASVSCTGKNTWSNNALTLIDSLDTLLVMNNRTEFARAVTWVGDNLHFDLDLNVSVFETNIRMLGGLLSAHSLILDLGIHVPNYNNQLLTLSQDLGNRLIKAFDTPTGIPYGTINLRHGVPPGEIDVTCTASTGTFALEFGLLSLMTGDPRYAYVAKKAVYAVWERKSGINLLGNHINISSGEWLYKESGIGSAMDSFFEYLLKAAIMFNDDDYFKIFLQSYVSIEKYQRIGSVYIDVNMDDGTPVMINFNNLQMFWPVLHGDIDAAAAVGRSMYMIWSQQGFPPERMNLLNGRALERFKGYPLRPELIESLYYLSRAQPYTTQWHDFGVKIFHDLHDRCRTSCGFAGIKDVETMEKDDRMESFFLAETLKYLYLLFDSSGSHWSDRASYLFNTEGHLLPIKWSVGNRVSDFYSKHICPMTKSIFEHPFLHDNTVADFKRCKAHLQQQQKKEEIVKKEEVVKEAPKEEEAATPTDEVTEEQFAIADEVTEDQVPMGDNITEDQVLMMDGVTEEQVVIGEQVTEDQVLMIDEVTEEPIAIDEATQGQASTEDRATTRESAA</sequence>
<feature type="active site" evidence="5">
    <location>
        <position position="363"/>
    </location>
</feature>
<feature type="active site" evidence="5">
    <location>
        <position position="252"/>
    </location>
</feature>
<feature type="active site" description="Proton donor" evidence="5">
    <location>
        <position position="114"/>
    </location>
</feature>
<dbReference type="PANTHER" id="PTHR45679:SF6">
    <property type="entry name" value="ER DEGRADATION-ENHANCING ALPHA-MANNOSIDASE-LIKE PROTEIN 2"/>
    <property type="match status" value="1"/>
</dbReference>
<dbReference type="InterPro" id="IPR044674">
    <property type="entry name" value="EDEM1/2/3"/>
</dbReference>
<keyword evidence="6" id="KW-0479">Metal-binding</keyword>
<comment type="subcellular location">
    <subcellularLocation>
        <location evidence="1">Endoplasmic reticulum</location>
    </subcellularLocation>
</comment>
<evidence type="ECO:0000256" key="3">
    <source>
        <dbReference type="ARBA" id="ARBA00022824"/>
    </source>
</evidence>
<dbReference type="SUPFAM" id="SSF48225">
    <property type="entry name" value="Seven-hairpin glycosidases"/>
    <property type="match status" value="1"/>
</dbReference>
<dbReference type="Proteomes" id="UP000241769">
    <property type="component" value="Unassembled WGS sequence"/>
</dbReference>
<comment type="cofactor">
    <cofactor evidence="6">
        <name>Ca(2+)</name>
        <dbReference type="ChEBI" id="CHEBI:29108"/>
    </cofactor>
</comment>
<dbReference type="OrthoDB" id="8118055at2759"/>
<feature type="active site" description="Proton donor" evidence="5">
    <location>
        <position position="342"/>
    </location>
</feature>
<evidence type="ECO:0000256" key="2">
    <source>
        <dbReference type="ARBA" id="ARBA00007658"/>
    </source>
</evidence>
<keyword evidence="4" id="KW-0325">Glycoprotein</keyword>
<feature type="binding site" evidence="6">
    <location>
        <position position="450"/>
    </location>
    <ligand>
        <name>Ca(2+)</name>
        <dbReference type="ChEBI" id="CHEBI:29108"/>
    </ligand>
</feature>
<dbReference type="EMBL" id="MDYQ01000257">
    <property type="protein sequence ID" value="PRP77676.1"/>
    <property type="molecule type" value="Genomic_DNA"/>
</dbReference>
<dbReference type="Pfam" id="PF01532">
    <property type="entry name" value="Glyco_hydro_47"/>
    <property type="match status" value="1"/>
</dbReference>
<keyword evidence="7" id="KW-0326">Glycosidase</keyword>
<evidence type="ECO:0000256" key="6">
    <source>
        <dbReference type="PIRSR" id="PIRSR601382-2"/>
    </source>
</evidence>
<keyword evidence="11" id="KW-1185">Reference proteome</keyword>
<dbReference type="PRINTS" id="PR00747">
    <property type="entry name" value="GLYHDRLASE47"/>
</dbReference>
<dbReference type="Gene3D" id="1.50.10.10">
    <property type="match status" value="1"/>
</dbReference>
<feature type="compositionally biased region" description="Basic and acidic residues" evidence="8">
    <location>
        <begin position="605"/>
        <end position="616"/>
    </location>
</feature>
<dbReference type="PANTHER" id="PTHR45679">
    <property type="entry name" value="ER DEGRADATION-ENHANCING ALPHA-MANNOSIDASE-LIKE PROTEIN 2"/>
    <property type="match status" value="1"/>
</dbReference>
<dbReference type="GO" id="GO:0004571">
    <property type="term" value="F:mannosyl-oligosaccharide 1,2-alpha-mannosidase activity"/>
    <property type="evidence" value="ECO:0007669"/>
    <property type="project" value="InterPro"/>
</dbReference>
<dbReference type="EC" id="3.2.1.-" evidence="7"/>
<keyword evidence="6" id="KW-0106">Calcium</keyword>
<dbReference type="STRING" id="1890364.A0A2P6N138"/>
<evidence type="ECO:0000256" key="1">
    <source>
        <dbReference type="ARBA" id="ARBA00004240"/>
    </source>
</evidence>